<evidence type="ECO:0000313" key="2">
    <source>
        <dbReference type="Proteomes" id="UP000183832"/>
    </source>
</evidence>
<reference evidence="1 2" key="1">
    <citation type="submission" date="2015-04" db="EMBL/GenBank/DDBJ databases">
        <authorList>
            <person name="Syromyatnikov M.Y."/>
            <person name="Popov V.N."/>
        </authorList>
    </citation>
    <scope>NUCLEOTIDE SEQUENCE [LARGE SCALE GENOMIC DNA]</scope>
</reference>
<name>A0A1J1J1Y1_9DIPT</name>
<organism evidence="1 2">
    <name type="scientific">Clunio marinus</name>
    <dbReference type="NCBI Taxonomy" id="568069"/>
    <lineage>
        <taxon>Eukaryota</taxon>
        <taxon>Metazoa</taxon>
        <taxon>Ecdysozoa</taxon>
        <taxon>Arthropoda</taxon>
        <taxon>Hexapoda</taxon>
        <taxon>Insecta</taxon>
        <taxon>Pterygota</taxon>
        <taxon>Neoptera</taxon>
        <taxon>Endopterygota</taxon>
        <taxon>Diptera</taxon>
        <taxon>Nematocera</taxon>
        <taxon>Chironomoidea</taxon>
        <taxon>Chironomidae</taxon>
        <taxon>Clunio</taxon>
    </lineage>
</organism>
<accession>A0A1J1J1Y1</accession>
<dbReference type="Proteomes" id="UP000183832">
    <property type="component" value="Unassembled WGS sequence"/>
</dbReference>
<dbReference type="AlphaFoldDB" id="A0A1J1J1Y1"/>
<gene>
    <name evidence="1" type="ORF">CLUMA_CG019224</name>
</gene>
<keyword evidence="2" id="KW-1185">Reference proteome</keyword>
<evidence type="ECO:0000313" key="1">
    <source>
        <dbReference type="EMBL" id="CRL06344.1"/>
    </source>
</evidence>
<proteinExistence type="predicted"/>
<sequence>MRTKLPITNNSQVPSLIKGQELSKYLDGLMMAVKTFVLHLRALWNEMIGLTLIYRNELIAEALLNTLKRYSRVKHKSILKLNSIYSLRL</sequence>
<protein>
    <submittedName>
        <fullName evidence="1">CLUMA_CG019224, isoform A</fullName>
    </submittedName>
</protein>
<dbReference type="EMBL" id="CVRI01000066">
    <property type="protein sequence ID" value="CRL06344.1"/>
    <property type="molecule type" value="Genomic_DNA"/>
</dbReference>